<dbReference type="SMART" id="SM01323">
    <property type="entry name" value="YajC"/>
    <property type="match status" value="1"/>
</dbReference>
<dbReference type="Pfam" id="PF02699">
    <property type="entry name" value="YajC"/>
    <property type="match status" value="1"/>
</dbReference>
<comment type="similarity">
    <text evidence="2">Belongs to the YajC family.</text>
</comment>
<keyword evidence="5" id="KW-0812">Transmembrane</keyword>
<dbReference type="InterPro" id="IPR003849">
    <property type="entry name" value="Preprotein_translocase_YajC"/>
</dbReference>
<keyword evidence="8" id="KW-0811">Translocation</keyword>
<evidence type="ECO:0000256" key="10">
    <source>
        <dbReference type="SAM" id="MobiDB-lite"/>
    </source>
</evidence>
<dbReference type="EMBL" id="CP097463">
    <property type="protein sequence ID" value="WAX56877.1"/>
    <property type="molecule type" value="Genomic_DNA"/>
</dbReference>
<evidence type="ECO:0000256" key="3">
    <source>
        <dbReference type="ARBA" id="ARBA00022448"/>
    </source>
</evidence>
<evidence type="ECO:0000313" key="12">
    <source>
        <dbReference type="Proteomes" id="UP001164693"/>
    </source>
</evidence>
<proteinExistence type="inferred from homology"/>
<evidence type="ECO:0000256" key="4">
    <source>
        <dbReference type="ARBA" id="ARBA00022475"/>
    </source>
</evidence>
<dbReference type="PANTHER" id="PTHR33909">
    <property type="entry name" value="SEC TRANSLOCON ACCESSORY COMPLEX SUBUNIT YAJC"/>
    <property type="match status" value="1"/>
</dbReference>
<name>A0ABY7JWE2_9ACTN</name>
<evidence type="ECO:0000256" key="8">
    <source>
        <dbReference type="ARBA" id="ARBA00023010"/>
    </source>
</evidence>
<sequence length="114" mass="12117">MYWPYLVVLVLLFGLLMLSMRNRRRQAAAELVRAEQITFGTEVMTTSGLYGTVVAKNDDGTVQLAIAPGVQVRWALAALRDASSLPQQYRQGIGGADADGTGGSDTAEGPGQST</sequence>
<dbReference type="PANTHER" id="PTHR33909:SF1">
    <property type="entry name" value="SEC TRANSLOCON ACCESSORY COMPLEX SUBUNIT YAJC"/>
    <property type="match status" value="1"/>
</dbReference>
<evidence type="ECO:0000256" key="1">
    <source>
        <dbReference type="ARBA" id="ARBA00004162"/>
    </source>
</evidence>
<keyword evidence="6" id="KW-0653">Protein transport</keyword>
<evidence type="ECO:0000313" key="11">
    <source>
        <dbReference type="EMBL" id="WAX56877.1"/>
    </source>
</evidence>
<reference evidence="11" key="1">
    <citation type="submission" date="2022-05" db="EMBL/GenBank/DDBJ databases">
        <title>Jatrophihabitans sp. SB3-54 whole genome sequence.</title>
        <authorList>
            <person name="Suh M.K."/>
            <person name="Eom M.K."/>
            <person name="Kim J.S."/>
            <person name="Kim H.S."/>
            <person name="Do H.E."/>
            <person name="Shin Y.K."/>
            <person name="Lee J.-S."/>
        </authorList>
    </citation>
    <scope>NUCLEOTIDE SEQUENCE</scope>
    <source>
        <strain evidence="11">SB3-54</strain>
    </source>
</reference>
<evidence type="ECO:0000256" key="6">
    <source>
        <dbReference type="ARBA" id="ARBA00022927"/>
    </source>
</evidence>
<comment type="subcellular location">
    <subcellularLocation>
        <location evidence="1">Cell membrane</location>
        <topology evidence="1">Single-pass membrane protein</topology>
    </subcellularLocation>
</comment>
<keyword evidence="9" id="KW-0472">Membrane</keyword>
<keyword evidence="3" id="KW-0813">Transport</keyword>
<gene>
    <name evidence="11" type="ORF">M6B22_20470</name>
</gene>
<dbReference type="Proteomes" id="UP001164693">
    <property type="component" value="Chromosome"/>
</dbReference>
<keyword evidence="7" id="KW-1133">Transmembrane helix</keyword>
<keyword evidence="4" id="KW-1003">Cell membrane</keyword>
<organism evidence="11 12">
    <name type="scientific">Jatrophihabitans cynanchi</name>
    <dbReference type="NCBI Taxonomy" id="2944128"/>
    <lineage>
        <taxon>Bacteria</taxon>
        <taxon>Bacillati</taxon>
        <taxon>Actinomycetota</taxon>
        <taxon>Actinomycetes</taxon>
        <taxon>Jatrophihabitantales</taxon>
        <taxon>Jatrophihabitantaceae</taxon>
        <taxon>Jatrophihabitans</taxon>
    </lineage>
</organism>
<accession>A0ABY7JWE2</accession>
<dbReference type="RefSeq" id="WP_269443413.1">
    <property type="nucleotide sequence ID" value="NZ_CP097463.1"/>
</dbReference>
<evidence type="ECO:0000256" key="7">
    <source>
        <dbReference type="ARBA" id="ARBA00022989"/>
    </source>
</evidence>
<feature type="compositionally biased region" description="Gly residues" evidence="10">
    <location>
        <begin position="92"/>
        <end position="103"/>
    </location>
</feature>
<evidence type="ECO:0000256" key="2">
    <source>
        <dbReference type="ARBA" id="ARBA00006742"/>
    </source>
</evidence>
<feature type="compositionally biased region" description="Low complexity" evidence="10">
    <location>
        <begin position="104"/>
        <end position="114"/>
    </location>
</feature>
<evidence type="ECO:0000256" key="5">
    <source>
        <dbReference type="ARBA" id="ARBA00022692"/>
    </source>
</evidence>
<evidence type="ECO:0000256" key="9">
    <source>
        <dbReference type="ARBA" id="ARBA00023136"/>
    </source>
</evidence>
<feature type="region of interest" description="Disordered" evidence="10">
    <location>
        <begin position="90"/>
        <end position="114"/>
    </location>
</feature>
<keyword evidence="12" id="KW-1185">Reference proteome</keyword>
<protein>
    <submittedName>
        <fullName evidence="11">Preprotein translocase subunit YajC</fullName>
    </submittedName>
</protein>